<dbReference type="RefSeq" id="WP_085885632.1">
    <property type="nucleotide sequence ID" value="NZ_FWFR01000006.1"/>
</dbReference>
<dbReference type="EMBL" id="FWFR01000006">
    <property type="protein sequence ID" value="SLN77133.1"/>
    <property type="molecule type" value="Genomic_DNA"/>
</dbReference>
<dbReference type="PANTHER" id="PTHR36307:SF1">
    <property type="entry name" value="FLAGELLA BASAL BODY P-RING FORMATION PROTEIN FLGA"/>
    <property type="match status" value="1"/>
</dbReference>
<dbReference type="InterPro" id="IPR013974">
    <property type="entry name" value="SAF"/>
</dbReference>
<evidence type="ECO:0000259" key="5">
    <source>
        <dbReference type="SMART" id="SM00858"/>
    </source>
</evidence>
<dbReference type="Pfam" id="PF13144">
    <property type="entry name" value="ChapFlgA"/>
    <property type="match status" value="1"/>
</dbReference>
<dbReference type="GO" id="GO:0042597">
    <property type="term" value="C:periplasmic space"/>
    <property type="evidence" value="ECO:0007669"/>
    <property type="project" value="UniProtKB-SubCell"/>
</dbReference>
<keyword evidence="7" id="KW-1185">Reference proteome</keyword>
<keyword evidence="2 4" id="KW-0732">Signal</keyword>
<evidence type="ECO:0000313" key="7">
    <source>
        <dbReference type="Proteomes" id="UP000193200"/>
    </source>
</evidence>
<evidence type="ECO:0000256" key="2">
    <source>
        <dbReference type="ARBA" id="ARBA00022729"/>
    </source>
</evidence>
<evidence type="ECO:0000256" key="1">
    <source>
        <dbReference type="ARBA" id="ARBA00004418"/>
    </source>
</evidence>
<feature type="signal peptide" evidence="4">
    <location>
        <begin position="1"/>
        <end position="23"/>
    </location>
</feature>
<proteinExistence type="predicted"/>
<dbReference type="InterPro" id="IPR039246">
    <property type="entry name" value="Flagellar_FlgA"/>
</dbReference>
<keyword evidence="3" id="KW-0574">Periplasm</keyword>
<keyword evidence="6" id="KW-0966">Cell projection</keyword>
<dbReference type="SMART" id="SM00858">
    <property type="entry name" value="SAF"/>
    <property type="match status" value="1"/>
</dbReference>
<dbReference type="GO" id="GO:0044780">
    <property type="term" value="P:bacterial-type flagellum assembly"/>
    <property type="evidence" value="ECO:0007669"/>
    <property type="project" value="InterPro"/>
</dbReference>
<dbReference type="AlphaFoldDB" id="A0A1Y5U237"/>
<organism evidence="6 7">
    <name type="scientific">Oceanibacterium hippocampi</name>
    <dbReference type="NCBI Taxonomy" id="745714"/>
    <lineage>
        <taxon>Bacteria</taxon>
        <taxon>Pseudomonadati</taxon>
        <taxon>Pseudomonadota</taxon>
        <taxon>Alphaproteobacteria</taxon>
        <taxon>Sneathiellales</taxon>
        <taxon>Sneathiellaceae</taxon>
        <taxon>Oceanibacterium</taxon>
    </lineage>
</organism>
<reference evidence="6 7" key="1">
    <citation type="submission" date="2017-03" db="EMBL/GenBank/DDBJ databases">
        <authorList>
            <person name="Afonso C.L."/>
            <person name="Miller P.J."/>
            <person name="Scott M.A."/>
            <person name="Spackman E."/>
            <person name="Goraichik I."/>
            <person name="Dimitrov K.M."/>
            <person name="Suarez D.L."/>
            <person name="Swayne D.E."/>
        </authorList>
    </citation>
    <scope>NUCLEOTIDE SEQUENCE [LARGE SCALE GENOMIC DNA]</scope>
    <source>
        <strain evidence="6 7">CECT 7691</strain>
    </source>
</reference>
<feature type="domain" description="SAF" evidence="5">
    <location>
        <begin position="186"/>
        <end position="248"/>
    </location>
</feature>
<keyword evidence="6" id="KW-0969">Cilium</keyword>
<protein>
    <submittedName>
        <fullName evidence="6">Flagellar basal body P-ring biosynthesis protein FlgA</fullName>
    </submittedName>
</protein>
<comment type="subcellular location">
    <subcellularLocation>
        <location evidence="1">Periplasm</location>
    </subcellularLocation>
</comment>
<dbReference type="InterPro" id="IPR017585">
    <property type="entry name" value="SAF_FlgA"/>
</dbReference>
<keyword evidence="6" id="KW-0282">Flagellum</keyword>
<dbReference type="NCBIfam" id="TIGR03170">
    <property type="entry name" value="flgA_cterm"/>
    <property type="match status" value="1"/>
</dbReference>
<evidence type="ECO:0000256" key="4">
    <source>
        <dbReference type="SAM" id="SignalP"/>
    </source>
</evidence>
<gene>
    <name evidence="6" type="ORF">OCH7691_04295</name>
</gene>
<dbReference type="InParanoid" id="A0A1Y5U237"/>
<accession>A0A1Y5U237</accession>
<feature type="chain" id="PRO_5012057125" evidence="4">
    <location>
        <begin position="24"/>
        <end position="320"/>
    </location>
</feature>
<sequence>MRIATFVLALGLALGVFTAEATAETVVTLRHDAVVDGNQIRVGDVFDGAGAAEKLILSGAPRPGETVVFRPSSLVSYLHRNNLAWRPSPDLRRVVVRRAGNLVSSEAIVDEIRYAIEQQGHDGSFDIQLSLRNFSLYVASDEMPTVAVRDLVYDAHRGQFQALIVAPATGEGGQRLRVSGRVFKSVEVPVLARQLSPGEVIAADDVRLVAVRESTVRRNTVLESDTLVGMAVKRPIRAGQPVRVGDLTTPKLVTKGELVSIRLRSGSLSLTASGIAQESGAAGDIIRVVNQQSRKTIQATVEGPRIVTVDLQRRVLADAR</sequence>
<dbReference type="PANTHER" id="PTHR36307">
    <property type="entry name" value="FLAGELLA BASAL BODY P-RING FORMATION PROTEIN FLGA"/>
    <property type="match status" value="1"/>
</dbReference>
<dbReference type="Proteomes" id="UP000193200">
    <property type="component" value="Unassembled WGS sequence"/>
</dbReference>
<evidence type="ECO:0000313" key="6">
    <source>
        <dbReference type="EMBL" id="SLN77133.1"/>
    </source>
</evidence>
<dbReference type="Gene3D" id="3.90.1210.10">
    <property type="entry name" value="Antifreeze-like/N-acetylneuraminic acid synthase C-terminal domain"/>
    <property type="match status" value="1"/>
</dbReference>
<dbReference type="Gene3D" id="2.30.30.760">
    <property type="match status" value="1"/>
</dbReference>
<dbReference type="OrthoDB" id="5323072at2"/>
<evidence type="ECO:0000256" key="3">
    <source>
        <dbReference type="ARBA" id="ARBA00022764"/>
    </source>
</evidence>
<name>A0A1Y5U237_9PROT</name>
<dbReference type="CDD" id="cd11614">
    <property type="entry name" value="SAF_CpaB_FlgA_like"/>
    <property type="match status" value="1"/>
</dbReference>